<reference evidence="3 5" key="1">
    <citation type="journal article" date="2022" name="Cell">
        <title>Repeat-based holocentromeres influence genome architecture and karyotype evolution.</title>
        <authorList>
            <person name="Hofstatter P.G."/>
            <person name="Thangavel G."/>
            <person name="Lux T."/>
            <person name="Neumann P."/>
            <person name="Vondrak T."/>
            <person name="Novak P."/>
            <person name="Zhang M."/>
            <person name="Costa L."/>
            <person name="Castellani M."/>
            <person name="Scott A."/>
            <person name="Toegelov H."/>
            <person name="Fuchs J."/>
            <person name="Mata-Sucre Y."/>
            <person name="Dias Y."/>
            <person name="Vanzela A.L.L."/>
            <person name="Huettel B."/>
            <person name="Almeida C.C.S."/>
            <person name="Simkova H."/>
            <person name="Souza G."/>
            <person name="Pedrosa-Harand A."/>
            <person name="Macas J."/>
            <person name="Mayer K.F.X."/>
            <person name="Houben A."/>
            <person name="Marques A."/>
        </authorList>
    </citation>
    <scope>NUCLEOTIDE SEQUENCE [LARGE SCALE GENOMIC DNA]</scope>
    <source>
        <strain evidence="3">RhyTen1mFocal</strain>
    </source>
</reference>
<keyword evidence="2" id="KW-1133">Transmembrane helix</keyword>
<evidence type="ECO:0000313" key="4">
    <source>
        <dbReference type="EMBL" id="KAJ3696326.1"/>
    </source>
</evidence>
<protein>
    <recommendedName>
        <fullName evidence="6">Transmembrane protein</fullName>
    </recommendedName>
</protein>
<dbReference type="PANTHER" id="PTHR34188">
    <property type="entry name" value="OS01G0299500 PROTEIN"/>
    <property type="match status" value="1"/>
</dbReference>
<feature type="region of interest" description="Disordered" evidence="1">
    <location>
        <begin position="29"/>
        <end position="99"/>
    </location>
</feature>
<feature type="compositionally biased region" description="Basic residues" evidence="1">
    <location>
        <begin position="76"/>
        <end position="86"/>
    </location>
</feature>
<dbReference type="EMBL" id="JAMRDG010000001">
    <property type="protein sequence ID" value="KAJ3696326.1"/>
    <property type="molecule type" value="Genomic_DNA"/>
</dbReference>
<keyword evidence="2" id="KW-0472">Membrane</keyword>
<feature type="compositionally biased region" description="Low complexity" evidence="1">
    <location>
        <begin position="44"/>
        <end position="62"/>
    </location>
</feature>
<evidence type="ECO:0008006" key="6">
    <source>
        <dbReference type="Google" id="ProtNLM"/>
    </source>
</evidence>
<comment type="caution">
    <text evidence="3">The sequence shown here is derived from an EMBL/GenBank/DDBJ whole genome shotgun (WGS) entry which is preliminary data.</text>
</comment>
<feature type="transmembrane region" description="Helical" evidence="2">
    <location>
        <begin position="136"/>
        <end position="157"/>
    </location>
</feature>
<feature type="region of interest" description="Disordered" evidence="1">
    <location>
        <begin position="184"/>
        <end position="223"/>
    </location>
</feature>
<dbReference type="PANTHER" id="PTHR34188:SF5">
    <property type="entry name" value="OS05G0131900 PROTEIN"/>
    <property type="match status" value="1"/>
</dbReference>
<accession>A0AAD6EPM1</accession>
<evidence type="ECO:0000256" key="2">
    <source>
        <dbReference type="SAM" id="Phobius"/>
    </source>
</evidence>
<evidence type="ECO:0000313" key="5">
    <source>
        <dbReference type="Proteomes" id="UP001210211"/>
    </source>
</evidence>
<feature type="compositionally biased region" description="Polar residues" evidence="1">
    <location>
        <begin position="31"/>
        <end position="43"/>
    </location>
</feature>
<dbReference type="EMBL" id="JAMRDG010000002">
    <property type="protein sequence ID" value="KAJ3691876.1"/>
    <property type="molecule type" value="Genomic_DNA"/>
</dbReference>
<gene>
    <name evidence="4" type="ORF">LUZ61_000031</name>
    <name evidence="3" type="ORF">LUZ61_021040</name>
</gene>
<dbReference type="Proteomes" id="UP001210211">
    <property type="component" value="Unassembled WGS sequence"/>
</dbReference>
<organism evidence="3 5">
    <name type="scientific">Rhynchospora tenuis</name>
    <dbReference type="NCBI Taxonomy" id="198213"/>
    <lineage>
        <taxon>Eukaryota</taxon>
        <taxon>Viridiplantae</taxon>
        <taxon>Streptophyta</taxon>
        <taxon>Embryophyta</taxon>
        <taxon>Tracheophyta</taxon>
        <taxon>Spermatophyta</taxon>
        <taxon>Magnoliopsida</taxon>
        <taxon>Liliopsida</taxon>
        <taxon>Poales</taxon>
        <taxon>Cyperaceae</taxon>
        <taxon>Cyperoideae</taxon>
        <taxon>Rhynchosporeae</taxon>
        <taxon>Rhynchospora</taxon>
    </lineage>
</organism>
<evidence type="ECO:0000256" key="1">
    <source>
        <dbReference type="SAM" id="MobiDB-lite"/>
    </source>
</evidence>
<proteinExistence type="predicted"/>
<evidence type="ECO:0000313" key="3">
    <source>
        <dbReference type="EMBL" id="KAJ3691876.1"/>
    </source>
</evidence>
<sequence>MVCAMEKSSSVEVETILDLEIGNRTPIKVEPSTNFNSNSPCFYSNSPDLSSSSPNLKSCNPNEENHPGCDLDTSEKKKKRLKKPPKPPRPPRPLSLDLSDQKLVNELTEIAMLKKARIERMKALKKMKNSKPASGTGSWCALVVTVIFCIVIFWHGIFSRGNGGIMGFHGSPESSFVSVQTYKNTPPTISPGGSTTSSSPKNVESETGLEMNGEKSGAMGYLV</sequence>
<keyword evidence="5" id="KW-1185">Reference proteome</keyword>
<keyword evidence="2" id="KW-0812">Transmembrane</keyword>
<dbReference type="AlphaFoldDB" id="A0AAD6EPM1"/>
<feature type="compositionally biased region" description="Low complexity" evidence="1">
    <location>
        <begin position="185"/>
        <end position="200"/>
    </location>
</feature>
<name>A0AAD6EPM1_9POAL</name>
<feature type="compositionally biased region" description="Basic and acidic residues" evidence="1">
    <location>
        <begin position="63"/>
        <end position="75"/>
    </location>
</feature>